<gene>
    <name evidence="1" type="ORF">IGS67_03605</name>
</gene>
<dbReference type="Pfam" id="PF16154">
    <property type="entry name" value="DUF4862"/>
    <property type="match status" value="1"/>
</dbReference>
<protein>
    <submittedName>
        <fullName evidence="1">DUF4862 family protein</fullName>
    </submittedName>
</protein>
<comment type="caution">
    <text evidence="1">The sequence shown here is derived from an EMBL/GenBank/DDBJ whole genome shotgun (WGS) entry which is preliminary data.</text>
</comment>
<organism evidence="1 2">
    <name type="scientific">Flavimobilis rhizosphaerae</name>
    <dbReference type="NCBI Taxonomy" id="2775421"/>
    <lineage>
        <taxon>Bacteria</taxon>
        <taxon>Bacillati</taxon>
        <taxon>Actinomycetota</taxon>
        <taxon>Actinomycetes</taxon>
        <taxon>Micrococcales</taxon>
        <taxon>Jonesiaceae</taxon>
        <taxon>Flavimobilis</taxon>
    </lineage>
</organism>
<evidence type="ECO:0000313" key="1">
    <source>
        <dbReference type="EMBL" id="MBD9698580.1"/>
    </source>
</evidence>
<dbReference type="RefSeq" id="WP_192278000.1">
    <property type="nucleotide sequence ID" value="NZ_JACZDF010000002.1"/>
</dbReference>
<dbReference type="InterPro" id="IPR032344">
    <property type="entry name" value="DUF4862"/>
</dbReference>
<dbReference type="SUPFAM" id="SSF51658">
    <property type="entry name" value="Xylose isomerase-like"/>
    <property type="match status" value="1"/>
</dbReference>
<dbReference type="Proteomes" id="UP000642107">
    <property type="component" value="Unassembled WGS sequence"/>
</dbReference>
<proteinExistence type="predicted"/>
<keyword evidence="2" id="KW-1185">Reference proteome</keyword>
<dbReference type="EMBL" id="JACZDF010000002">
    <property type="protein sequence ID" value="MBD9698580.1"/>
    <property type="molecule type" value="Genomic_DNA"/>
</dbReference>
<name>A0ABR9DN76_9MICO</name>
<reference evidence="1 2" key="1">
    <citation type="submission" date="2020-09" db="EMBL/GenBank/DDBJ databases">
        <title>Flavimobilis rhizosphaerae sp. nov., isolated from rhizosphere soil of Spartina alterniflora.</title>
        <authorList>
            <person name="Hanqin C."/>
        </authorList>
    </citation>
    <scope>NUCLEOTIDE SEQUENCE [LARGE SCALE GENOMIC DNA]</scope>
    <source>
        <strain evidence="1 2">GY 10621</strain>
    </source>
</reference>
<accession>A0ABR9DN76</accession>
<evidence type="ECO:0000313" key="2">
    <source>
        <dbReference type="Proteomes" id="UP000642107"/>
    </source>
</evidence>
<dbReference type="InterPro" id="IPR036237">
    <property type="entry name" value="Xyl_isomerase-like_sf"/>
</dbReference>
<sequence>MTFPTPGPQRLLGAYALAPADDTARRDLYRALDELPIDALEHPLAMPGDPACDIDAISHDIPERLDLVITCIPRTMKRLATDGTYGLASSDPAGRAAAIADLADVRDLALALADRAGRTRVRTVQIHTAPAPTHASARGTVGSADAFRRSLDEITGWDLAGAAVVVEHCDALIDGQAPAKGFWTLDDEIAAILDHGHPSLGLNLNWGRSAIEGRSPATVVDHAVAAREAGLLRGVIFSGATGAETPWGAPWGDAHIAPAGDDPALAPSAASLLDAAALTATLAAAGPLDHVGMKITAAPGTDVSGRLALARAALDLLARAHEGLAR</sequence>
<dbReference type="Gene3D" id="3.20.20.150">
    <property type="entry name" value="Divalent-metal-dependent TIM barrel enzymes"/>
    <property type="match status" value="1"/>
</dbReference>